<dbReference type="InterPro" id="IPR032692">
    <property type="entry name" value="YccS_N"/>
</dbReference>
<evidence type="ECO:0000256" key="6">
    <source>
        <dbReference type="ARBA" id="ARBA00043993"/>
    </source>
</evidence>
<dbReference type="RefSeq" id="WP_146306178.1">
    <property type="nucleotide sequence ID" value="NZ_VOHS01000016.1"/>
</dbReference>
<dbReference type="GO" id="GO:0005886">
    <property type="term" value="C:plasma membrane"/>
    <property type="evidence" value="ECO:0007669"/>
    <property type="project" value="UniProtKB-SubCell"/>
</dbReference>
<proteinExistence type="inferred from homology"/>
<dbReference type="PANTHER" id="PTHR30509">
    <property type="entry name" value="P-HYDROXYBENZOIC ACID EFFLUX PUMP SUBUNIT-RELATED"/>
    <property type="match status" value="1"/>
</dbReference>
<dbReference type="OrthoDB" id="8670769at2"/>
<dbReference type="EMBL" id="VOHS01000016">
    <property type="protein sequence ID" value="TWV99382.1"/>
    <property type="molecule type" value="Genomic_DNA"/>
</dbReference>
<gene>
    <name evidence="10" type="ORF">FEF09_16700</name>
</gene>
<feature type="transmembrane region" description="Helical" evidence="7">
    <location>
        <begin position="117"/>
        <end position="133"/>
    </location>
</feature>
<feature type="transmembrane region" description="Helical" evidence="7">
    <location>
        <begin position="455"/>
        <end position="486"/>
    </location>
</feature>
<evidence type="ECO:0000313" key="11">
    <source>
        <dbReference type="Proteomes" id="UP000318815"/>
    </source>
</evidence>
<evidence type="ECO:0000256" key="2">
    <source>
        <dbReference type="ARBA" id="ARBA00022475"/>
    </source>
</evidence>
<evidence type="ECO:0000259" key="9">
    <source>
        <dbReference type="Pfam" id="PF13515"/>
    </source>
</evidence>
<accession>A0A5C6LQC6</accession>
<evidence type="ECO:0000313" key="10">
    <source>
        <dbReference type="EMBL" id="TWV99382.1"/>
    </source>
</evidence>
<feature type="transmembrane region" description="Helical" evidence="7">
    <location>
        <begin position="68"/>
        <end position="86"/>
    </location>
</feature>
<dbReference type="PANTHER" id="PTHR30509:SF9">
    <property type="entry name" value="MULTIDRUG RESISTANCE PROTEIN MDTO"/>
    <property type="match status" value="1"/>
</dbReference>
<dbReference type="Pfam" id="PF12805">
    <property type="entry name" value="FUSC-like"/>
    <property type="match status" value="1"/>
</dbReference>
<reference evidence="10 11" key="1">
    <citation type="submission" date="2019-08" db="EMBL/GenBank/DDBJ databases">
        <title>Whole genome sequencing of chitin degrading bacteria Chitinophaga pinensis YS16.</title>
        <authorList>
            <person name="Singh R.P."/>
            <person name="Manchanda G."/>
            <person name="Maurya I.K."/>
            <person name="Joshi N.K."/>
            <person name="Srivastava A.K."/>
        </authorList>
    </citation>
    <scope>NUCLEOTIDE SEQUENCE [LARGE SCALE GENOMIC DNA]</scope>
    <source>
        <strain evidence="10 11">YS-16</strain>
    </source>
</reference>
<dbReference type="Proteomes" id="UP000318815">
    <property type="component" value="Unassembled WGS sequence"/>
</dbReference>
<sequence length="745" mass="84619">MRHWIQEVRNFIYSYHFSTGLRTTISVVVPSVVFSMMGDLPMGIVASLGALATALSDVPGTALHKRNGILTAIAFIFFTALGTSLISPYPLLMTGWILACCFANGMLLVYGNRGGNIGIACMLVMVSILGENPVGPAEAFIHCLIILGGSIWYGFLALLLWQIRPYLSVQQTLAECIMETAHYLEERAGFYAKDADKNFDEIYKSVLAQQVIVSEKQEAVRELLLKRRSAQQGSTSINKSMVLIFMDIVDLQEQIMASQTDYLALHNDFGGMEILEKFHTLIQEFTGELELIATAVAAGQRSLPRANLRHEIDKVQHAVADIRKTMPTLKERTKLLTLTNILHNLQDMTQRIYNLHRLTRLERVKDEVIDPRLQLASFTTRNRYDLEPLVNNLTFESHIFRHALRVSIAAVTGYLLGQVFHLDRVYWILLTIVVILKPGFGISKARSYQRIIGTITGALFAAAVLYLTTNNTVIFILMLICILGAYSFMTQQYTLSVFFVTPFVIFLLHFLHPAHLQNAELRVLDTFIGVSIAFFASLLLWPSWEHNYLPSHMSKMVKDNARYLDHVMRLYTDREFVMNDYKLARKDTNVSAANLMSAFQRMLSEPKSKQIHGSEVYHFVVLNHSLMSHIAAMANYGMLHGVHYPKPEYKLLNNYLQQHFSCIIDLIDDPAAKPTLPPTNMEALETLDIDLEKLYQLRQEEINNGKGETPVREEMLETKMVRDQLNAMFSLLKDMKKTIDKTIQH</sequence>
<keyword evidence="2" id="KW-1003">Cell membrane</keyword>
<keyword evidence="5 7" id="KW-0472">Membrane</keyword>
<feature type="transmembrane region" description="Helical" evidence="7">
    <location>
        <begin position="523"/>
        <end position="544"/>
    </location>
</feature>
<evidence type="ECO:0000256" key="1">
    <source>
        <dbReference type="ARBA" id="ARBA00004651"/>
    </source>
</evidence>
<organism evidence="10 11">
    <name type="scientific">Chitinophaga pinensis</name>
    <dbReference type="NCBI Taxonomy" id="79329"/>
    <lineage>
        <taxon>Bacteria</taxon>
        <taxon>Pseudomonadati</taxon>
        <taxon>Bacteroidota</taxon>
        <taxon>Chitinophagia</taxon>
        <taxon>Chitinophagales</taxon>
        <taxon>Chitinophagaceae</taxon>
        <taxon>Chitinophaga</taxon>
    </lineage>
</organism>
<evidence type="ECO:0000256" key="5">
    <source>
        <dbReference type="ARBA" id="ARBA00023136"/>
    </source>
</evidence>
<keyword evidence="11" id="KW-1185">Reference proteome</keyword>
<protein>
    <submittedName>
        <fullName evidence="10">Uncharacterized protein</fullName>
    </submittedName>
</protein>
<keyword evidence="3 7" id="KW-0812">Transmembrane</keyword>
<dbReference type="AlphaFoldDB" id="A0A5C6LQC6"/>
<feature type="transmembrane region" description="Helical" evidence="7">
    <location>
        <begin position="139"/>
        <end position="161"/>
    </location>
</feature>
<dbReference type="Pfam" id="PF13515">
    <property type="entry name" value="FUSC_2"/>
    <property type="match status" value="1"/>
</dbReference>
<comment type="subcellular location">
    <subcellularLocation>
        <location evidence="1">Cell membrane</location>
        <topology evidence="1">Multi-pass membrane protein</topology>
    </subcellularLocation>
</comment>
<keyword evidence="4 7" id="KW-1133">Transmembrane helix</keyword>
<feature type="transmembrane region" description="Helical" evidence="7">
    <location>
        <begin position="403"/>
        <end position="420"/>
    </location>
</feature>
<feature type="transmembrane region" description="Helical" evidence="7">
    <location>
        <begin position="492"/>
        <end position="511"/>
    </location>
</feature>
<comment type="similarity">
    <text evidence="6">Belongs to the YccS/YhfK family.</text>
</comment>
<feature type="domain" description="Integral membrane bound transporter" evidence="9">
    <location>
        <begin position="414"/>
        <end position="535"/>
    </location>
</feature>
<feature type="transmembrane region" description="Helical" evidence="7">
    <location>
        <begin position="40"/>
        <end position="56"/>
    </location>
</feature>
<evidence type="ECO:0000256" key="3">
    <source>
        <dbReference type="ARBA" id="ARBA00022692"/>
    </source>
</evidence>
<comment type="caution">
    <text evidence="10">The sequence shown here is derived from an EMBL/GenBank/DDBJ whole genome shotgun (WGS) entry which is preliminary data.</text>
</comment>
<name>A0A5C6LQC6_9BACT</name>
<feature type="transmembrane region" description="Helical" evidence="7">
    <location>
        <begin position="426"/>
        <end position="443"/>
    </location>
</feature>
<evidence type="ECO:0000256" key="7">
    <source>
        <dbReference type="SAM" id="Phobius"/>
    </source>
</evidence>
<feature type="domain" description="Integral membrane protein YccS N-terminal" evidence="8">
    <location>
        <begin position="70"/>
        <end position="350"/>
    </location>
</feature>
<dbReference type="InterPro" id="IPR049453">
    <property type="entry name" value="Memb_transporter_dom"/>
</dbReference>
<evidence type="ECO:0000259" key="8">
    <source>
        <dbReference type="Pfam" id="PF12805"/>
    </source>
</evidence>
<evidence type="ECO:0000256" key="4">
    <source>
        <dbReference type="ARBA" id="ARBA00022989"/>
    </source>
</evidence>